<reference evidence="3" key="1">
    <citation type="submission" date="2021-01" db="EMBL/GenBank/DDBJ databases">
        <title>Genome public.</title>
        <authorList>
            <person name="Liu C."/>
            <person name="Sun Q."/>
        </authorList>
    </citation>
    <scope>NUCLEOTIDE SEQUENCE</scope>
    <source>
        <strain evidence="3">M6</strain>
    </source>
</reference>
<dbReference type="InterPro" id="IPR052177">
    <property type="entry name" value="Divisome_Glycosyl_Hydrolase"/>
</dbReference>
<dbReference type="InterPro" id="IPR017853">
    <property type="entry name" value="GH"/>
</dbReference>
<keyword evidence="4" id="KW-1185">Reference proteome</keyword>
<evidence type="ECO:0000259" key="2">
    <source>
        <dbReference type="Pfam" id="PF02638"/>
    </source>
</evidence>
<name>A0A934U1W2_9FIRM</name>
<evidence type="ECO:0000313" key="4">
    <source>
        <dbReference type="Proteomes" id="UP000633365"/>
    </source>
</evidence>
<evidence type="ECO:0000256" key="1">
    <source>
        <dbReference type="ARBA" id="ARBA00022729"/>
    </source>
</evidence>
<sequence>MFYKRIIPFLLSFLLLGGSILYVSGSDKERESTEPKPIQDVSQITVEKPKEEIRGVWVTYMTLDVENESDKEAAFKEKIDTVIADMENADLNTMVVQVRPFCDALYPSKYYPWSHILTGTQGEDPGYDPLDTIIRKAHEHDIMVHAWLNPYRISTKDTPSKLSHDHPYVKDPSIGVEVNGSEYLNPADDKVIELITNGVKEIVEKYDVDGVQFDDYFYPPDCGDFDQDDYDAYCAATDSPLSLEEFRRDNVDRMLRSVYQAVHSIKNNVLFGVSPQGNMQNNEKLYADVKKWCGEKGYIDYICPQIYFSLDNPALTFEDGLQDWLDADQHDGLSLYIGIPAYKAGTDADSGTWLDNDDILSTELSITRDKGCDGFMLYSYDSFHNEDNRQEVENVIRYLNERIER</sequence>
<protein>
    <submittedName>
        <fullName evidence="3">Family 10 glycosylhydrolase</fullName>
    </submittedName>
</protein>
<gene>
    <name evidence="3" type="ORF">JKK62_03995</name>
</gene>
<evidence type="ECO:0000313" key="3">
    <source>
        <dbReference type="EMBL" id="MBK6087824.1"/>
    </source>
</evidence>
<dbReference type="Proteomes" id="UP000633365">
    <property type="component" value="Unassembled WGS sequence"/>
</dbReference>
<dbReference type="PANTHER" id="PTHR43405">
    <property type="entry name" value="GLYCOSYL HYDROLASE DIGH"/>
    <property type="match status" value="1"/>
</dbReference>
<dbReference type="AlphaFoldDB" id="A0A934U1W2"/>
<dbReference type="InterPro" id="IPR003790">
    <property type="entry name" value="GHL10"/>
</dbReference>
<accession>A0A934U1W2</accession>
<proteinExistence type="predicted"/>
<dbReference type="PANTHER" id="PTHR43405:SF1">
    <property type="entry name" value="GLYCOSYL HYDROLASE DIGH"/>
    <property type="match status" value="1"/>
</dbReference>
<keyword evidence="1" id="KW-0732">Signal</keyword>
<organism evidence="3 4">
    <name type="scientific">Ruminococcus difficilis</name>
    <dbReference type="NCBI Taxonomy" id="2763069"/>
    <lineage>
        <taxon>Bacteria</taxon>
        <taxon>Bacillati</taxon>
        <taxon>Bacillota</taxon>
        <taxon>Clostridia</taxon>
        <taxon>Eubacteriales</taxon>
        <taxon>Oscillospiraceae</taxon>
        <taxon>Ruminococcus</taxon>
    </lineage>
</organism>
<dbReference type="SUPFAM" id="SSF51445">
    <property type="entry name" value="(Trans)glycosidases"/>
    <property type="match status" value="1"/>
</dbReference>
<dbReference type="RefSeq" id="WP_186833403.1">
    <property type="nucleotide sequence ID" value="NZ_JAEQMG010000041.1"/>
</dbReference>
<feature type="domain" description="Glycosyl hydrolase-like 10" evidence="2">
    <location>
        <begin position="52"/>
        <end position="346"/>
    </location>
</feature>
<comment type="caution">
    <text evidence="3">The sequence shown here is derived from an EMBL/GenBank/DDBJ whole genome shotgun (WGS) entry which is preliminary data.</text>
</comment>
<dbReference type="Pfam" id="PF02638">
    <property type="entry name" value="GHL10"/>
    <property type="match status" value="1"/>
</dbReference>
<dbReference type="Gene3D" id="3.20.20.80">
    <property type="entry name" value="Glycosidases"/>
    <property type="match status" value="1"/>
</dbReference>
<dbReference type="EMBL" id="JAEQMG010000041">
    <property type="protein sequence ID" value="MBK6087824.1"/>
    <property type="molecule type" value="Genomic_DNA"/>
</dbReference>